<name>A0A9D4M3Q8_DREPO</name>
<reference evidence="2" key="1">
    <citation type="journal article" date="2019" name="bioRxiv">
        <title>The Genome of the Zebra Mussel, Dreissena polymorpha: A Resource for Invasive Species Research.</title>
        <authorList>
            <person name="McCartney M.A."/>
            <person name="Auch B."/>
            <person name="Kono T."/>
            <person name="Mallez S."/>
            <person name="Zhang Y."/>
            <person name="Obille A."/>
            <person name="Becker A."/>
            <person name="Abrahante J.E."/>
            <person name="Garbe J."/>
            <person name="Badalamenti J.P."/>
            <person name="Herman A."/>
            <person name="Mangelson H."/>
            <person name="Liachko I."/>
            <person name="Sullivan S."/>
            <person name="Sone E.D."/>
            <person name="Koren S."/>
            <person name="Silverstein K.A.T."/>
            <person name="Beckman K.B."/>
            <person name="Gohl D.M."/>
        </authorList>
    </citation>
    <scope>NUCLEOTIDE SEQUENCE</scope>
    <source>
        <strain evidence="2">Duluth1</strain>
        <tissue evidence="2">Whole animal</tissue>
    </source>
</reference>
<comment type="caution">
    <text evidence="2">The sequence shown here is derived from an EMBL/GenBank/DDBJ whole genome shotgun (WGS) entry which is preliminary data.</text>
</comment>
<dbReference type="Proteomes" id="UP000828390">
    <property type="component" value="Unassembled WGS sequence"/>
</dbReference>
<gene>
    <name evidence="2" type="ORF">DPMN_032154</name>
</gene>
<feature type="chain" id="PRO_5039303704" evidence="1">
    <location>
        <begin position="33"/>
        <end position="241"/>
    </location>
</feature>
<dbReference type="AlphaFoldDB" id="A0A9D4M3Q8"/>
<evidence type="ECO:0000313" key="2">
    <source>
        <dbReference type="EMBL" id="KAH3868998.1"/>
    </source>
</evidence>
<sequence length="241" mass="26049">MSLFGSVWMPRKKRTFVSICLGALVIAQLTDAQCTYAYLNSVLNQCMEDASGTADTKWLFPFGTIGQQSDLCSYVGAALKTCINNIFDGCKQDAKSLKLFRDKGDNLVSAYTNLCANELKAEARACMSVVSSAHRTTYGTAQATFATNVDALPTTATDIEICGLATTLKNTALVTILPTYCTDSKHLAVWQGFYSTILDTYACASCLAGNDAVANRCTSLMLMVALHVSLLCETMQSYLFC</sequence>
<dbReference type="OrthoDB" id="6096203at2759"/>
<accession>A0A9D4M3Q8</accession>
<keyword evidence="3" id="KW-1185">Reference proteome</keyword>
<evidence type="ECO:0000313" key="3">
    <source>
        <dbReference type="Proteomes" id="UP000828390"/>
    </source>
</evidence>
<feature type="signal peptide" evidence="1">
    <location>
        <begin position="1"/>
        <end position="32"/>
    </location>
</feature>
<reference evidence="2" key="2">
    <citation type="submission" date="2020-11" db="EMBL/GenBank/DDBJ databases">
        <authorList>
            <person name="McCartney M.A."/>
            <person name="Auch B."/>
            <person name="Kono T."/>
            <person name="Mallez S."/>
            <person name="Becker A."/>
            <person name="Gohl D.M."/>
            <person name="Silverstein K.A.T."/>
            <person name="Koren S."/>
            <person name="Bechman K.B."/>
            <person name="Herman A."/>
            <person name="Abrahante J.E."/>
            <person name="Garbe J."/>
        </authorList>
    </citation>
    <scope>NUCLEOTIDE SEQUENCE</scope>
    <source>
        <strain evidence="2">Duluth1</strain>
        <tissue evidence="2">Whole animal</tissue>
    </source>
</reference>
<keyword evidence="1" id="KW-0732">Signal</keyword>
<dbReference type="EMBL" id="JAIWYP010000002">
    <property type="protein sequence ID" value="KAH3868998.1"/>
    <property type="molecule type" value="Genomic_DNA"/>
</dbReference>
<protein>
    <submittedName>
        <fullName evidence="2">Uncharacterized protein</fullName>
    </submittedName>
</protein>
<organism evidence="2 3">
    <name type="scientific">Dreissena polymorpha</name>
    <name type="common">Zebra mussel</name>
    <name type="synonym">Mytilus polymorpha</name>
    <dbReference type="NCBI Taxonomy" id="45954"/>
    <lineage>
        <taxon>Eukaryota</taxon>
        <taxon>Metazoa</taxon>
        <taxon>Spiralia</taxon>
        <taxon>Lophotrochozoa</taxon>
        <taxon>Mollusca</taxon>
        <taxon>Bivalvia</taxon>
        <taxon>Autobranchia</taxon>
        <taxon>Heteroconchia</taxon>
        <taxon>Euheterodonta</taxon>
        <taxon>Imparidentia</taxon>
        <taxon>Neoheterodontei</taxon>
        <taxon>Myida</taxon>
        <taxon>Dreissenoidea</taxon>
        <taxon>Dreissenidae</taxon>
        <taxon>Dreissena</taxon>
    </lineage>
</organism>
<proteinExistence type="predicted"/>
<evidence type="ECO:0000256" key="1">
    <source>
        <dbReference type="SAM" id="SignalP"/>
    </source>
</evidence>